<evidence type="ECO:0000313" key="5">
    <source>
        <dbReference type="Proteomes" id="UP000515908"/>
    </source>
</evidence>
<protein>
    <submittedName>
        <fullName evidence="4">RNA recognition motif. (A.k.a. RRM, RBD, or RNP domain), putative</fullName>
    </submittedName>
</protein>
<keyword evidence="1 2" id="KW-0694">RNA-binding</keyword>
<evidence type="ECO:0000256" key="1">
    <source>
        <dbReference type="ARBA" id="ARBA00022884"/>
    </source>
</evidence>
<gene>
    <name evidence="4" type="ORF">ADEAN_000981100</name>
</gene>
<dbReference type="SMART" id="SM00360">
    <property type="entry name" value="RRM"/>
    <property type="match status" value="1"/>
</dbReference>
<dbReference type="InterPro" id="IPR052462">
    <property type="entry name" value="SLIRP/GR-RBP-like"/>
</dbReference>
<dbReference type="AlphaFoldDB" id="A0A7G2CT87"/>
<dbReference type="PANTHER" id="PTHR48027">
    <property type="entry name" value="HETEROGENEOUS NUCLEAR RIBONUCLEOPROTEIN 87F-RELATED"/>
    <property type="match status" value="1"/>
</dbReference>
<dbReference type="Gene3D" id="3.30.70.330">
    <property type="match status" value="1"/>
</dbReference>
<dbReference type="VEuPathDB" id="TriTrypDB:ADEAN_000981100"/>
<dbReference type="Proteomes" id="UP000515908">
    <property type="component" value="Chromosome 25"/>
</dbReference>
<dbReference type="GO" id="GO:0003723">
    <property type="term" value="F:RNA binding"/>
    <property type="evidence" value="ECO:0007669"/>
    <property type="project" value="UniProtKB-UniRule"/>
</dbReference>
<sequence>MNPNTFYPPSGGFPEEGVKLFVGQVPGVCTEAQLIPIFEPYGELLEVRIMRERDTHRSKGSAWVRYHTREAATAAIQALHEKYVIPPQTNPIRVQFALEKQKPQPYFPPNQTINNNHNIIIII</sequence>
<organism evidence="4 5">
    <name type="scientific">Angomonas deanei</name>
    <dbReference type="NCBI Taxonomy" id="59799"/>
    <lineage>
        <taxon>Eukaryota</taxon>
        <taxon>Discoba</taxon>
        <taxon>Euglenozoa</taxon>
        <taxon>Kinetoplastea</taxon>
        <taxon>Metakinetoplastina</taxon>
        <taxon>Trypanosomatida</taxon>
        <taxon>Trypanosomatidae</taxon>
        <taxon>Strigomonadinae</taxon>
        <taxon>Angomonas</taxon>
    </lineage>
</organism>
<dbReference type="InterPro" id="IPR000504">
    <property type="entry name" value="RRM_dom"/>
</dbReference>
<dbReference type="InterPro" id="IPR012677">
    <property type="entry name" value="Nucleotide-bd_a/b_plait_sf"/>
</dbReference>
<dbReference type="PROSITE" id="PS50102">
    <property type="entry name" value="RRM"/>
    <property type="match status" value="1"/>
</dbReference>
<dbReference type="InterPro" id="IPR035979">
    <property type="entry name" value="RBD_domain_sf"/>
</dbReference>
<reference evidence="4 5" key="1">
    <citation type="submission" date="2020-08" db="EMBL/GenBank/DDBJ databases">
        <authorList>
            <person name="Newling K."/>
            <person name="Davey J."/>
            <person name="Forrester S."/>
        </authorList>
    </citation>
    <scope>NUCLEOTIDE SEQUENCE [LARGE SCALE GENOMIC DNA]</scope>
    <source>
        <strain evidence="5">Crithidia deanei Carvalho (ATCC PRA-265)</strain>
    </source>
</reference>
<name>A0A7G2CT87_9TRYP</name>
<evidence type="ECO:0000259" key="3">
    <source>
        <dbReference type="PROSITE" id="PS50102"/>
    </source>
</evidence>
<keyword evidence="5" id="KW-1185">Reference proteome</keyword>
<dbReference type="EMBL" id="LR877169">
    <property type="protein sequence ID" value="CAD2222271.1"/>
    <property type="molecule type" value="Genomic_DNA"/>
</dbReference>
<evidence type="ECO:0000313" key="4">
    <source>
        <dbReference type="EMBL" id="CAD2222271.1"/>
    </source>
</evidence>
<feature type="domain" description="RRM" evidence="3">
    <location>
        <begin position="18"/>
        <end position="99"/>
    </location>
</feature>
<accession>A0A7G2CT87</accession>
<evidence type="ECO:0000256" key="2">
    <source>
        <dbReference type="PROSITE-ProRule" id="PRU00176"/>
    </source>
</evidence>
<dbReference type="Pfam" id="PF00076">
    <property type="entry name" value="RRM_1"/>
    <property type="match status" value="1"/>
</dbReference>
<dbReference type="SUPFAM" id="SSF54928">
    <property type="entry name" value="RNA-binding domain, RBD"/>
    <property type="match status" value="1"/>
</dbReference>
<proteinExistence type="predicted"/>